<gene>
    <name evidence="2" type="ORF">MIMGU_mgv1a011307mg</name>
</gene>
<evidence type="ECO:0000313" key="3">
    <source>
        <dbReference type="Proteomes" id="UP000030748"/>
    </source>
</evidence>
<evidence type="ECO:0000313" key="2">
    <source>
        <dbReference type="EMBL" id="EYU29906.1"/>
    </source>
</evidence>
<dbReference type="PROSITE" id="PS50181">
    <property type="entry name" value="FBOX"/>
    <property type="match status" value="1"/>
</dbReference>
<dbReference type="GO" id="GO:1905761">
    <property type="term" value="F:SCF ubiquitin ligase complex binding"/>
    <property type="evidence" value="ECO:0000318"/>
    <property type="project" value="GO_Central"/>
</dbReference>
<protein>
    <recommendedName>
        <fullName evidence="1">F-box domain-containing protein</fullName>
    </recommendedName>
</protein>
<proteinExistence type="predicted"/>
<dbReference type="InterPro" id="IPR032675">
    <property type="entry name" value="LRR_dom_sf"/>
</dbReference>
<name>A0A022QPM5_ERYGU</name>
<dbReference type="InterPro" id="IPR036047">
    <property type="entry name" value="F-box-like_dom_sf"/>
</dbReference>
<dbReference type="CDD" id="cd22164">
    <property type="entry name" value="F-box_AtSKIP19-like"/>
    <property type="match status" value="1"/>
</dbReference>
<organism evidence="2 3">
    <name type="scientific">Erythranthe guttata</name>
    <name type="common">Yellow monkey flower</name>
    <name type="synonym">Mimulus guttatus</name>
    <dbReference type="NCBI Taxonomy" id="4155"/>
    <lineage>
        <taxon>Eukaryota</taxon>
        <taxon>Viridiplantae</taxon>
        <taxon>Streptophyta</taxon>
        <taxon>Embryophyta</taxon>
        <taxon>Tracheophyta</taxon>
        <taxon>Spermatophyta</taxon>
        <taxon>Magnoliopsida</taxon>
        <taxon>eudicotyledons</taxon>
        <taxon>Gunneridae</taxon>
        <taxon>Pentapetalae</taxon>
        <taxon>asterids</taxon>
        <taxon>lamiids</taxon>
        <taxon>Lamiales</taxon>
        <taxon>Phrymaceae</taxon>
        <taxon>Erythranthe</taxon>
    </lineage>
</organism>
<dbReference type="STRING" id="4155.A0A022QPM5"/>
<accession>A0A022QPM5</accession>
<evidence type="ECO:0000259" key="1">
    <source>
        <dbReference type="PROSITE" id="PS50181"/>
    </source>
</evidence>
<dbReference type="InterPro" id="IPR001810">
    <property type="entry name" value="F-box_dom"/>
</dbReference>
<dbReference type="EMBL" id="KI631129">
    <property type="protein sequence ID" value="EYU29906.1"/>
    <property type="molecule type" value="Genomic_DNA"/>
</dbReference>
<dbReference type="SUPFAM" id="SSF52047">
    <property type="entry name" value="RNI-like"/>
    <property type="match status" value="1"/>
</dbReference>
<dbReference type="AlphaFoldDB" id="A0A022QPM5"/>
<dbReference type="Pfam" id="PF12937">
    <property type="entry name" value="F-box-like"/>
    <property type="match status" value="1"/>
</dbReference>
<dbReference type="Gene3D" id="3.80.10.10">
    <property type="entry name" value="Ribonuclease Inhibitor"/>
    <property type="match status" value="1"/>
</dbReference>
<dbReference type="Proteomes" id="UP000030748">
    <property type="component" value="Unassembled WGS sequence"/>
</dbReference>
<dbReference type="SUPFAM" id="SSF81383">
    <property type="entry name" value="F-box domain"/>
    <property type="match status" value="1"/>
</dbReference>
<dbReference type="Gene3D" id="1.20.1280.50">
    <property type="match status" value="1"/>
</dbReference>
<keyword evidence="3" id="KW-1185">Reference proteome</keyword>
<feature type="domain" description="F-box" evidence="1">
    <location>
        <begin position="15"/>
        <end position="62"/>
    </location>
</feature>
<sequence>MASSSSNSIEEEATPPPWEKLPREITAAILLKLGAVEILTTAVEVCTTWRSVSMQPSMWRYVRMEKSDVEWPHDFDDLCRRAVDLSQGQLIGITLKGSGTNDLLLYISQRSGQLKHLALVNCYDITGEGVKEAVKNLPLLENLYLNHTYIDVEAIETVGRSCPLLKFFILTSFDWRSGESDEEALAIAQNMPGLVELRIFGNRMTNVGLKAILEGCLHLKSLYMRRCHNVNFGKLCSERIKDLKLDVDSIKKYEEEILCLFAKCSCALLRSRSDAKSEVSLTELLR</sequence>
<reference evidence="2 3" key="1">
    <citation type="journal article" date="2013" name="Proc. Natl. Acad. Sci. U.S.A.">
        <title>Fine-scale variation in meiotic recombination in Mimulus inferred from population shotgun sequencing.</title>
        <authorList>
            <person name="Hellsten U."/>
            <person name="Wright K.M."/>
            <person name="Jenkins J."/>
            <person name="Shu S."/>
            <person name="Yuan Y."/>
            <person name="Wessler S.R."/>
            <person name="Schmutz J."/>
            <person name="Willis J.H."/>
            <person name="Rokhsar D.S."/>
        </authorList>
    </citation>
    <scope>NUCLEOTIDE SEQUENCE [LARGE SCALE GENOMIC DNA]</scope>
    <source>
        <strain evidence="3">cv. DUN x IM62</strain>
    </source>
</reference>
<dbReference type="PANTHER" id="PTHR38926:SF2">
    <property type="entry name" value="F-BOX_LRR-REPEAT PROTEIN 21-RELATED"/>
    <property type="match status" value="1"/>
</dbReference>
<dbReference type="PANTHER" id="PTHR38926">
    <property type="entry name" value="F-BOX DOMAIN CONTAINING PROTEIN, EXPRESSED"/>
    <property type="match status" value="1"/>
</dbReference>